<proteinExistence type="predicted"/>
<comment type="caution">
    <text evidence="1">The sequence shown here is derived from an EMBL/GenBank/DDBJ whole genome shotgun (WGS) entry which is preliminary data.</text>
</comment>
<evidence type="ECO:0000313" key="1">
    <source>
        <dbReference type="EMBL" id="KAJ1888687.1"/>
    </source>
</evidence>
<gene>
    <name evidence="1" type="ORF">LPJ66_008442</name>
</gene>
<accession>A0ACC1I622</accession>
<protein>
    <submittedName>
        <fullName evidence="1">Uncharacterized protein</fullName>
    </submittedName>
</protein>
<reference evidence="1" key="1">
    <citation type="submission" date="2022-07" db="EMBL/GenBank/DDBJ databases">
        <title>Phylogenomic reconstructions and comparative analyses of Kickxellomycotina fungi.</title>
        <authorList>
            <person name="Reynolds N.K."/>
            <person name="Stajich J.E."/>
            <person name="Barry K."/>
            <person name="Grigoriev I.V."/>
            <person name="Crous P."/>
            <person name="Smith M.E."/>
        </authorList>
    </citation>
    <scope>NUCLEOTIDE SEQUENCE</scope>
    <source>
        <strain evidence="1">Benny 63K</strain>
    </source>
</reference>
<name>A0ACC1I622_9FUNG</name>
<dbReference type="Proteomes" id="UP001150581">
    <property type="component" value="Unassembled WGS sequence"/>
</dbReference>
<keyword evidence="2" id="KW-1185">Reference proteome</keyword>
<organism evidence="1 2">
    <name type="scientific">Kickxella alabastrina</name>
    <dbReference type="NCBI Taxonomy" id="61397"/>
    <lineage>
        <taxon>Eukaryota</taxon>
        <taxon>Fungi</taxon>
        <taxon>Fungi incertae sedis</taxon>
        <taxon>Zoopagomycota</taxon>
        <taxon>Kickxellomycotina</taxon>
        <taxon>Kickxellomycetes</taxon>
        <taxon>Kickxellales</taxon>
        <taxon>Kickxellaceae</taxon>
        <taxon>Kickxella</taxon>
    </lineage>
</organism>
<sequence>MIPRAKLLQQHSGIAAARLLSTKLAHRSAAGTWTWTRGLPGAQQQHQQQQENQIRKRFISVELLSEEPTSAGAIIQRPNAESQLHDLAADMVAALEATQSAALSRWANRIRTLSTGHGSGGKVGVIHFRPHSNAVAAAKGANIDYISFMDASASSTSNDAFVDWLYSCDRVVVVAERAKLVQTLASSAMIYAALRLHPGVVLIVEGLEVSCDAVDAFSGLLRESLQMLGVISTTMDNGVFSVAPAEDVCSVLERLHKEHAHSGLLASAISAAISSAETGYVSAPFLSGSPTVASNGHIPSPAFSSRIMQFLSAHSQQDAESTHMTATSKAIQRDFECGDLTTVDASAGVIKYRTQQWFASGKVWQALFMRVYEVADNLIDNAILDRSFEAADLGMIHAAGRLNESIPRVAAEIANELEMLSRNPAAIESIDSSALESAIRALRTMACQTDCVDQFVLAQHVWAARKDLVDSDALENIPRHMHWSLSQFWAIHASAFASATTASVYFEVPLQYAATGGLGLSLLAFVWLGKRWNQLERIVYGQLDAQTGSLRKELIDAHRQVLETKLDKPIIASLQGITASQQLISKSLSPKHEATSVICDAIPLSEWKSRLESATFKSS</sequence>
<dbReference type="EMBL" id="JANBPG010001699">
    <property type="protein sequence ID" value="KAJ1888687.1"/>
    <property type="molecule type" value="Genomic_DNA"/>
</dbReference>
<evidence type="ECO:0000313" key="2">
    <source>
        <dbReference type="Proteomes" id="UP001150581"/>
    </source>
</evidence>